<name>W9QYP0_9ROSA</name>
<dbReference type="AlphaFoldDB" id="W9QYP0"/>
<feature type="compositionally biased region" description="Low complexity" evidence="1">
    <location>
        <begin position="11"/>
        <end position="24"/>
    </location>
</feature>
<dbReference type="OrthoDB" id="1906229at2759"/>
<dbReference type="Proteomes" id="UP000030645">
    <property type="component" value="Unassembled WGS sequence"/>
</dbReference>
<protein>
    <recommendedName>
        <fullName evidence="4">Protein RDM1</fullName>
    </recommendedName>
</protein>
<dbReference type="SUPFAM" id="SSF109920">
    <property type="entry name" value="Hypothetical protein At3g22680"/>
    <property type="match status" value="1"/>
</dbReference>
<dbReference type="PANTHER" id="PTHR36366">
    <property type="entry name" value="PROTEIN RDM1"/>
    <property type="match status" value="1"/>
</dbReference>
<organism evidence="2 3">
    <name type="scientific">Morus notabilis</name>
    <dbReference type="NCBI Taxonomy" id="981085"/>
    <lineage>
        <taxon>Eukaryota</taxon>
        <taxon>Viridiplantae</taxon>
        <taxon>Streptophyta</taxon>
        <taxon>Embryophyta</taxon>
        <taxon>Tracheophyta</taxon>
        <taxon>Spermatophyta</taxon>
        <taxon>Magnoliopsida</taxon>
        <taxon>eudicotyledons</taxon>
        <taxon>Gunneridae</taxon>
        <taxon>Pentapetalae</taxon>
        <taxon>rosids</taxon>
        <taxon>fabids</taxon>
        <taxon>Rosales</taxon>
        <taxon>Moraceae</taxon>
        <taxon>Moreae</taxon>
        <taxon>Morus</taxon>
    </lineage>
</organism>
<dbReference type="InterPro" id="IPR015270">
    <property type="entry name" value="RDM1_plant"/>
</dbReference>
<dbReference type="Gene3D" id="1.20.120.690">
    <property type="entry name" value="RDM1 protein domain"/>
    <property type="match status" value="1"/>
</dbReference>
<dbReference type="GO" id="GO:0080188">
    <property type="term" value="P:gene silencing by siRNA-directed DNA methylation"/>
    <property type="evidence" value="ECO:0007669"/>
    <property type="project" value="InterPro"/>
</dbReference>
<dbReference type="eggNOG" id="ENOG502RYHT">
    <property type="taxonomic scope" value="Eukaryota"/>
</dbReference>
<accession>W9QYP0</accession>
<keyword evidence="3" id="KW-1185">Reference proteome</keyword>
<dbReference type="KEGG" id="mnt:21392441"/>
<gene>
    <name evidence="2" type="ORF">L484_009096</name>
</gene>
<evidence type="ECO:0000313" key="2">
    <source>
        <dbReference type="EMBL" id="EXB51132.1"/>
    </source>
</evidence>
<dbReference type="GO" id="GO:0000419">
    <property type="term" value="C:RNA polymerase V complex"/>
    <property type="evidence" value="ECO:0007669"/>
    <property type="project" value="TreeGrafter"/>
</dbReference>
<dbReference type="EMBL" id="KE344032">
    <property type="protein sequence ID" value="EXB51132.1"/>
    <property type="molecule type" value="Genomic_DNA"/>
</dbReference>
<dbReference type="STRING" id="981085.W9QYP0"/>
<evidence type="ECO:0008006" key="4">
    <source>
        <dbReference type="Google" id="ProtNLM"/>
    </source>
</evidence>
<sequence>MEKGIPWNEQVDVISSDESSSSSDSEIEVRDSHSGKQLLTNDAIDQPTTHVLDQPLKDITSEGTLIKRAELYQDYMKQIPIPTHRGSLIPFTSWMGLGKSIKQMYGQPLHYLTNVQLKHWDQLRIGSEEEDRPLDTIVHPSKAEATIWLLEEVHRRTTSHYHIAKLWLLDPMHHAFVDSIFPQL</sequence>
<proteinExistence type="predicted"/>
<dbReference type="InterPro" id="IPR036319">
    <property type="entry name" value="RDM1_sf"/>
</dbReference>
<feature type="region of interest" description="Disordered" evidence="1">
    <location>
        <begin position="1"/>
        <end position="43"/>
    </location>
</feature>
<dbReference type="Pfam" id="PF09187">
    <property type="entry name" value="RdDM_RDM1"/>
    <property type="match status" value="1"/>
</dbReference>
<reference evidence="3" key="1">
    <citation type="submission" date="2013-01" db="EMBL/GenBank/DDBJ databases">
        <title>Draft Genome Sequence of a Mulberry Tree, Morus notabilis C.K. Schneid.</title>
        <authorList>
            <person name="He N."/>
            <person name="Zhao S."/>
        </authorList>
    </citation>
    <scope>NUCLEOTIDE SEQUENCE</scope>
</reference>
<dbReference type="PANTHER" id="PTHR36366:SF1">
    <property type="entry name" value="PROTEIN RDM1"/>
    <property type="match status" value="1"/>
</dbReference>
<evidence type="ECO:0000256" key="1">
    <source>
        <dbReference type="SAM" id="MobiDB-lite"/>
    </source>
</evidence>
<evidence type="ECO:0000313" key="3">
    <source>
        <dbReference type="Proteomes" id="UP000030645"/>
    </source>
</evidence>